<dbReference type="EMBL" id="WNKS01000001">
    <property type="protein sequence ID" value="MTV29557.1"/>
    <property type="molecule type" value="Genomic_DNA"/>
</dbReference>
<evidence type="ECO:0000259" key="5">
    <source>
        <dbReference type="PROSITE" id="PS50011"/>
    </source>
</evidence>
<organism evidence="6 7">
    <name type="scientific">Rhodoblastus acidophilus</name>
    <name type="common">Rhodopseudomonas acidophila</name>
    <dbReference type="NCBI Taxonomy" id="1074"/>
    <lineage>
        <taxon>Bacteria</taxon>
        <taxon>Pseudomonadati</taxon>
        <taxon>Pseudomonadota</taxon>
        <taxon>Alphaproteobacteria</taxon>
        <taxon>Hyphomicrobiales</taxon>
        <taxon>Rhodoblastaceae</taxon>
        <taxon>Rhodoblastus</taxon>
    </lineage>
</organism>
<keyword evidence="4" id="KW-0067">ATP-binding</keyword>
<dbReference type="InterPro" id="IPR014729">
    <property type="entry name" value="Rossmann-like_a/b/a_fold"/>
</dbReference>
<dbReference type="PANTHER" id="PTHR43289:SF34">
    <property type="entry name" value="SERINE_THREONINE-PROTEIN KINASE YBDM-RELATED"/>
    <property type="match status" value="1"/>
</dbReference>
<gene>
    <name evidence="6" type="ORF">GJ654_00970</name>
</gene>
<dbReference type="PANTHER" id="PTHR43289">
    <property type="entry name" value="MITOGEN-ACTIVATED PROTEIN KINASE KINASE KINASE 20-RELATED"/>
    <property type="match status" value="1"/>
</dbReference>
<dbReference type="AlphaFoldDB" id="A0A6N8DHA6"/>
<keyword evidence="1" id="KW-0808">Transferase</keyword>
<dbReference type="Pfam" id="PF00582">
    <property type="entry name" value="Usp"/>
    <property type="match status" value="1"/>
</dbReference>
<keyword evidence="2" id="KW-0547">Nucleotide-binding</keyword>
<reference evidence="6 7" key="1">
    <citation type="submission" date="2019-11" db="EMBL/GenBank/DDBJ databases">
        <title>Whole-genome sequence of a Rhodoblastus acidophilus DSM 142.</title>
        <authorList>
            <person name="Kyndt J.A."/>
            <person name="Meyer T.E."/>
        </authorList>
    </citation>
    <scope>NUCLEOTIDE SEQUENCE [LARGE SCALE GENOMIC DNA]</scope>
    <source>
        <strain evidence="6 7">DSM 142</strain>
    </source>
</reference>
<dbReference type="Gene3D" id="3.40.50.620">
    <property type="entry name" value="HUPs"/>
    <property type="match status" value="1"/>
</dbReference>
<dbReference type="SUPFAM" id="SSF56112">
    <property type="entry name" value="Protein kinase-like (PK-like)"/>
    <property type="match status" value="1"/>
</dbReference>
<dbReference type="PROSITE" id="PS50011">
    <property type="entry name" value="PROTEIN_KINASE_DOM"/>
    <property type="match status" value="1"/>
</dbReference>
<dbReference type="Pfam" id="PF00069">
    <property type="entry name" value="Pkinase"/>
    <property type="match status" value="1"/>
</dbReference>
<accession>A0A6N8DHA6</accession>
<dbReference type="OrthoDB" id="9801841at2"/>
<evidence type="ECO:0000256" key="3">
    <source>
        <dbReference type="ARBA" id="ARBA00022777"/>
    </source>
</evidence>
<evidence type="ECO:0000313" key="7">
    <source>
        <dbReference type="Proteomes" id="UP000439113"/>
    </source>
</evidence>
<dbReference type="GO" id="GO:0005524">
    <property type="term" value="F:ATP binding"/>
    <property type="evidence" value="ECO:0007669"/>
    <property type="project" value="UniProtKB-KW"/>
</dbReference>
<dbReference type="InterPro" id="IPR000719">
    <property type="entry name" value="Prot_kinase_dom"/>
</dbReference>
<dbReference type="InterPro" id="IPR006016">
    <property type="entry name" value="UspA"/>
</dbReference>
<comment type="caution">
    <text evidence="6">The sequence shown here is derived from an EMBL/GenBank/DDBJ whole genome shotgun (WGS) entry which is preliminary data.</text>
</comment>
<dbReference type="CDD" id="cd00293">
    <property type="entry name" value="USP-like"/>
    <property type="match status" value="1"/>
</dbReference>
<dbReference type="Gene3D" id="3.30.200.20">
    <property type="entry name" value="Phosphorylase Kinase, domain 1"/>
    <property type="match status" value="1"/>
</dbReference>
<dbReference type="Gene3D" id="1.10.510.10">
    <property type="entry name" value="Transferase(Phosphotransferase) domain 1"/>
    <property type="match status" value="1"/>
</dbReference>
<evidence type="ECO:0000256" key="4">
    <source>
        <dbReference type="ARBA" id="ARBA00022840"/>
    </source>
</evidence>
<evidence type="ECO:0000313" key="6">
    <source>
        <dbReference type="EMBL" id="MTV29557.1"/>
    </source>
</evidence>
<dbReference type="SUPFAM" id="SSF52402">
    <property type="entry name" value="Adenine nucleotide alpha hydrolases-like"/>
    <property type="match status" value="1"/>
</dbReference>
<dbReference type="SMART" id="SM00220">
    <property type="entry name" value="S_TKc"/>
    <property type="match status" value="1"/>
</dbReference>
<dbReference type="CDD" id="cd14014">
    <property type="entry name" value="STKc_PknB_like"/>
    <property type="match status" value="1"/>
</dbReference>
<proteinExistence type="predicted"/>
<keyword evidence="3 6" id="KW-0418">Kinase</keyword>
<evidence type="ECO:0000256" key="2">
    <source>
        <dbReference type="ARBA" id="ARBA00022741"/>
    </source>
</evidence>
<evidence type="ECO:0000256" key="1">
    <source>
        <dbReference type="ARBA" id="ARBA00022679"/>
    </source>
</evidence>
<dbReference type="GO" id="GO:0004674">
    <property type="term" value="F:protein serine/threonine kinase activity"/>
    <property type="evidence" value="ECO:0007669"/>
    <property type="project" value="TreeGrafter"/>
</dbReference>
<name>A0A6N8DHA6_RHOAC</name>
<dbReference type="InterPro" id="IPR011009">
    <property type="entry name" value="Kinase-like_dom_sf"/>
</dbReference>
<dbReference type="RefSeq" id="WP_155444221.1">
    <property type="nucleotide sequence ID" value="NZ_JAOQNR010000001.1"/>
</dbReference>
<dbReference type="Proteomes" id="UP000439113">
    <property type="component" value="Unassembled WGS sequence"/>
</dbReference>
<feature type="domain" description="Protein kinase" evidence="5">
    <location>
        <begin position="16"/>
        <end position="280"/>
    </location>
</feature>
<sequence>MTDTPIFQPGDVLDGFHFVERLHDGGMSEIWKVTREDMSPPAVLKAPKIPGDEASAIVSLEMEQMILPLLHGPHAPRFISSGDFSRQPYIAMELIEGESLLRKVDDLPLPIEEVAAIGRGVAQALAGLHAQNVLHLDVKPSNIIRRPNGVYALIDFGLSRHEHLPDLLAEEFCVPFGTAPYLAPEQVLRDRSDPRSDIFALGVTLYYLLTGERPFGFPHGKTELARRLWRDPEPPRRLRPDCPPWLQEAILHCLEPDAQNRYASAAQLALNLAAPEQIALTGRSEKLKADSWLTARKRWWALKLAPTRYPQNLATRRANTPIVMAAVDFSGGVAATDVLRTHARKLMTATPDARLACVTVIPRQRTGESGGHVRRLIELRRWAESLNLGGRTTAHVLEADDPAKSLLDFARETHVDHILLFASAPAFEDSALGPVAHRVVTQATCAVTLLRRPRRTAEAEATEPREGLGI</sequence>
<protein>
    <submittedName>
        <fullName evidence="6">Protein kinase</fullName>
    </submittedName>
</protein>